<evidence type="ECO:0000313" key="1">
    <source>
        <dbReference type="EMBL" id="PWN99133.1"/>
    </source>
</evidence>
<dbReference type="Proteomes" id="UP000245946">
    <property type="component" value="Unassembled WGS sequence"/>
</dbReference>
<dbReference type="AlphaFoldDB" id="A0A316ZFT4"/>
<name>A0A316ZFT4_9BASI</name>
<dbReference type="EMBL" id="KZ819289">
    <property type="protein sequence ID" value="PWN99133.1"/>
    <property type="molecule type" value="Genomic_DNA"/>
</dbReference>
<dbReference type="GeneID" id="37267197"/>
<dbReference type="RefSeq" id="XP_025599412.1">
    <property type="nucleotide sequence ID" value="XM_025739651.1"/>
</dbReference>
<keyword evidence="2" id="KW-1185">Reference proteome</keyword>
<evidence type="ECO:0000313" key="2">
    <source>
        <dbReference type="Proteomes" id="UP000245946"/>
    </source>
</evidence>
<protein>
    <submittedName>
        <fullName evidence="1">Uncharacterized protein</fullName>
    </submittedName>
</protein>
<accession>A0A316ZFT4</accession>
<proteinExistence type="predicted"/>
<organism evidence="1 2">
    <name type="scientific">Tilletiopsis washingtonensis</name>
    <dbReference type="NCBI Taxonomy" id="58919"/>
    <lineage>
        <taxon>Eukaryota</taxon>
        <taxon>Fungi</taxon>
        <taxon>Dikarya</taxon>
        <taxon>Basidiomycota</taxon>
        <taxon>Ustilaginomycotina</taxon>
        <taxon>Exobasidiomycetes</taxon>
        <taxon>Entylomatales</taxon>
        <taxon>Entylomatales incertae sedis</taxon>
        <taxon>Tilletiopsis</taxon>
    </lineage>
</organism>
<sequence length="96" mass="9864">MRCCCAHPSTGSGSPGRPQGHFCRAASGCCCETTARLMSPQLAAANEGRPLALRGVRPPGKRTGRLAVRVLVGGAVPAGWPSRVRAPGPPRVCCSL</sequence>
<reference evidence="1 2" key="1">
    <citation type="journal article" date="2018" name="Mol. Biol. Evol.">
        <title>Broad Genomic Sampling Reveals a Smut Pathogenic Ancestry of the Fungal Clade Ustilaginomycotina.</title>
        <authorList>
            <person name="Kijpornyongpan T."/>
            <person name="Mondo S.J."/>
            <person name="Barry K."/>
            <person name="Sandor L."/>
            <person name="Lee J."/>
            <person name="Lipzen A."/>
            <person name="Pangilinan J."/>
            <person name="LaButti K."/>
            <person name="Hainaut M."/>
            <person name="Henrissat B."/>
            <person name="Grigoriev I.V."/>
            <person name="Spatafora J.W."/>
            <person name="Aime M.C."/>
        </authorList>
    </citation>
    <scope>NUCLEOTIDE SEQUENCE [LARGE SCALE GENOMIC DNA]</scope>
    <source>
        <strain evidence="1 2">MCA 4186</strain>
    </source>
</reference>
<gene>
    <name evidence="1" type="ORF">FA09DRAFT_243134</name>
</gene>